<evidence type="ECO:0000313" key="3">
    <source>
        <dbReference type="EMBL" id="GAA4810708.1"/>
    </source>
</evidence>
<protein>
    <submittedName>
        <fullName evidence="3">MerR family transcriptional regulator</fullName>
    </submittedName>
</protein>
<dbReference type="SMART" id="SM00422">
    <property type="entry name" value="HTH_MERR"/>
    <property type="match status" value="1"/>
</dbReference>
<feature type="domain" description="HTH merR-type" evidence="2">
    <location>
        <begin position="1"/>
        <end position="69"/>
    </location>
</feature>
<dbReference type="InterPro" id="IPR016024">
    <property type="entry name" value="ARM-type_fold"/>
</dbReference>
<dbReference type="PROSITE" id="PS00552">
    <property type="entry name" value="HTH_MERR_1"/>
    <property type="match status" value="1"/>
</dbReference>
<proteinExistence type="predicted"/>
<dbReference type="Gene3D" id="1.10.1660.10">
    <property type="match status" value="1"/>
</dbReference>
<dbReference type="RefSeq" id="WP_200174180.1">
    <property type="nucleotide sequence ID" value="NZ_BAABKQ010000001.1"/>
</dbReference>
<dbReference type="PRINTS" id="PR00040">
    <property type="entry name" value="HTHMERR"/>
</dbReference>
<dbReference type="InterPro" id="IPR000551">
    <property type="entry name" value="MerR-type_HTH_dom"/>
</dbReference>
<gene>
    <name evidence="3" type="ORF">GCM10023353_13870</name>
</gene>
<dbReference type="SUPFAM" id="SSF46955">
    <property type="entry name" value="Putative DNA-binding domain"/>
    <property type="match status" value="1"/>
</dbReference>
<dbReference type="InterPro" id="IPR004155">
    <property type="entry name" value="PBS_lyase_HEAT"/>
</dbReference>
<dbReference type="EMBL" id="BAABKQ010000001">
    <property type="protein sequence ID" value="GAA4810708.1"/>
    <property type="molecule type" value="Genomic_DNA"/>
</dbReference>
<organism evidence="3 4">
    <name type="scientific">Tomitella cavernea</name>
    <dbReference type="NCBI Taxonomy" id="1387982"/>
    <lineage>
        <taxon>Bacteria</taxon>
        <taxon>Bacillati</taxon>
        <taxon>Actinomycetota</taxon>
        <taxon>Actinomycetes</taxon>
        <taxon>Mycobacteriales</taxon>
        <taxon>Tomitella</taxon>
    </lineage>
</organism>
<dbReference type="SMART" id="SM00567">
    <property type="entry name" value="EZ_HEAT"/>
    <property type="match status" value="3"/>
</dbReference>
<accession>A0ABP9CLL3</accession>
<evidence type="ECO:0000256" key="1">
    <source>
        <dbReference type="ARBA" id="ARBA00023125"/>
    </source>
</evidence>
<evidence type="ECO:0000259" key="2">
    <source>
        <dbReference type="PROSITE" id="PS50937"/>
    </source>
</evidence>
<name>A0ABP9CLL3_9ACTN</name>
<dbReference type="PANTHER" id="PTHR30204:SF93">
    <property type="entry name" value="HTH MERR-TYPE DOMAIN-CONTAINING PROTEIN"/>
    <property type="match status" value="1"/>
</dbReference>
<dbReference type="PROSITE" id="PS50937">
    <property type="entry name" value="HTH_MERR_2"/>
    <property type="match status" value="1"/>
</dbReference>
<reference evidence="4" key="1">
    <citation type="journal article" date="2019" name="Int. J. Syst. Evol. Microbiol.">
        <title>The Global Catalogue of Microorganisms (GCM) 10K type strain sequencing project: providing services to taxonomists for standard genome sequencing and annotation.</title>
        <authorList>
            <consortium name="The Broad Institute Genomics Platform"/>
            <consortium name="The Broad Institute Genome Sequencing Center for Infectious Disease"/>
            <person name="Wu L."/>
            <person name="Ma J."/>
        </authorList>
    </citation>
    <scope>NUCLEOTIDE SEQUENCE [LARGE SCALE GENOMIC DNA]</scope>
    <source>
        <strain evidence="4">JCM 18542</strain>
    </source>
</reference>
<evidence type="ECO:0000313" key="4">
    <source>
        <dbReference type="Proteomes" id="UP001500839"/>
    </source>
</evidence>
<keyword evidence="1" id="KW-0238">DNA-binding</keyword>
<sequence>MLIGELARRSGVSVRMLRHYDSLGLVRPSGRTAGGYREYAAADLRRLVHVESLRSLGMPLSAVKRALDDDGFSPVGLLDELRESTRRRIAADTELLGRLDELRSAEPTGWQDTVRIVLLLKAVRSGSGARKQQAVLGQGDAVAAIPGDALAEALLAEEDANVAGALRWALAKSPAGAIGVLETGSVAPDAAVRRRAVAALAELGGPDAIAVLQGALGDGDAEVRERAAVAVGSAGGTDAVPLLVRMVIQGRRDVEASETLAGLVHAGTVTADRVVAALTGAAERGGGESGRAAPVDVLVRVAQAMAELGGRAPRRALEELTGHPDSFVSKTAEVILRQAPGDYAT</sequence>
<comment type="caution">
    <text evidence="3">The sequence shown here is derived from an EMBL/GenBank/DDBJ whole genome shotgun (WGS) entry which is preliminary data.</text>
</comment>
<keyword evidence="4" id="KW-1185">Reference proteome</keyword>
<dbReference type="Gene3D" id="1.25.10.10">
    <property type="entry name" value="Leucine-rich Repeat Variant"/>
    <property type="match status" value="1"/>
</dbReference>
<dbReference type="Pfam" id="PF13646">
    <property type="entry name" value="HEAT_2"/>
    <property type="match status" value="1"/>
</dbReference>
<dbReference type="Proteomes" id="UP001500839">
    <property type="component" value="Unassembled WGS sequence"/>
</dbReference>
<dbReference type="SUPFAM" id="SSF48371">
    <property type="entry name" value="ARM repeat"/>
    <property type="match status" value="1"/>
</dbReference>
<dbReference type="InterPro" id="IPR009061">
    <property type="entry name" value="DNA-bd_dom_put_sf"/>
</dbReference>
<dbReference type="InterPro" id="IPR047057">
    <property type="entry name" value="MerR_fam"/>
</dbReference>
<dbReference type="InterPro" id="IPR011989">
    <property type="entry name" value="ARM-like"/>
</dbReference>
<dbReference type="PANTHER" id="PTHR30204">
    <property type="entry name" value="REDOX-CYCLING DRUG-SENSING TRANSCRIPTIONAL ACTIVATOR SOXR"/>
    <property type="match status" value="1"/>
</dbReference>
<dbReference type="Pfam" id="PF13411">
    <property type="entry name" value="MerR_1"/>
    <property type="match status" value="1"/>
</dbReference>